<dbReference type="EMBL" id="WUUT01000001">
    <property type="protein sequence ID" value="MXR50537.1"/>
    <property type="molecule type" value="Genomic_DNA"/>
</dbReference>
<dbReference type="AlphaFoldDB" id="A0A6B0SZW5"/>
<evidence type="ECO:0000313" key="1">
    <source>
        <dbReference type="EMBL" id="MXR50537.1"/>
    </source>
</evidence>
<dbReference type="OrthoDB" id="224774at2157"/>
<reference evidence="1 2" key="1">
    <citation type="submission" date="2019-12" db="EMBL/GenBank/DDBJ databases">
        <title>Isolation and characterization of three novel carbon monoxide-oxidizing members of Halobacteria from salione crusts and soils.</title>
        <authorList>
            <person name="Myers M.R."/>
            <person name="King G.M."/>
        </authorList>
    </citation>
    <scope>NUCLEOTIDE SEQUENCE [LARGE SCALE GENOMIC DNA]</scope>
    <source>
        <strain evidence="1 2">WSH3</strain>
    </source>
</reference>
<gene>
    <name evidence="1" type="ORF">GRX03_02800</name>
</gene>
<accession>A0A6B0SZW5</accession>
<dbReference type="Proteomes" id="UP000466535">
    <property type="component" value="Unassembled WGS sequence"/>
</dbReference>
<evidence type="ECO:0000313" key="2">
    <source>
        <dbReference type="Proteomes" id="UP000466535"/>
    </source>
</evidence>
<protein>
    <submittedName>
        <fullName evidence="1">Uncharacterized protein</fullName>
    </submittedName>
</protein>
<organism evidence="1 2">
    <name type="scientific">Halovenus carboxidivorans</name>
    <dbReference type="NCBI Taxonomy" id="2692199"/>
    <lineage>
        <taxon>Archaea</taxon>
        <taxon>Methanobacteriati</taxon>
        <taxon>Methanobacteriota</taxon>
        <taxon>Stenosarchaea group</taxon>
        <taxon>Halobacteria</taxon>
        <taxon>Halobacteriales</taxon>
        <taxon>Haloarculaceae</taxon>
        <taxon>Halovenus</taxon>
    </lineage>
</organism>
<proteinExistence type="predicted"/>
<keyword evidence="2" id="KW-1185">Reference proteome</keyword>
<name>A0A6B0SZW5_9EURY</name>
<dbReference type="RefSeq" id="WP_159762659.1">
    <property type="nucleotide sequence ID" value="NZ_WUUT01000001.1"/>
</dbReference>
<sequence>MYTHEQQATDRSLDEQPEFELECLFDDMQEPTELTIFTPEGEATASEWITVDRHSAVPVTEIR</sequence>
<comment type="caution">
    <text evidence="1">The sequence shown here is derived from an EMBL/GenBank/DDBJ whole genome shotgun (WGS) entry which is preliminary data.</text>
</comment>